<evidence type="ECO:0000313" key="8">
    <source>
        <dbReference type="Proteomes" id="UP000198649"/>
    </source>
</evidence>
<dbReference type="Proteomes" id="UP000198649">
    <property type="component" value="Unassembled WGS sequence"/>
</dbReference>
<keyword evidence="3 6" id="KW-1133">Transmembrane helix</keyword>
<organism evidence="7 8">
    <name type="scientific">Nocardioides psychrotolerans</name>
    <dbReference type="NCBI Taxonomy" id="1005945"/>
    <lineage>
        <taxon>Bacteria</taxon>
        <taxon>Bacillati</taxon>
        <taxon>Actinomycetota</taxon>
        <taxon>Actinomycetes</taxon>
        <taxon>Propionibacteriales</taxon>
        <taxon>Nocardioidaceae</taxon>
        <taxon>Nocardioides</taxon>
    </lineage>
</organism>
<dbReference type="SUPFAM" id="SSF51306">
    <property type="entry name" value="LexA/Signal peptidase"/>
    <property type="match status" value="1"/>
</dbReference>
<dbReference type="InterPro" id="IPR001733">
    <property type="entry name" value="Peptidase_S26B"/>
</dbReference>
<keyword evidence="4 6" id="KW-0472">Membrane</keyword>
<comment type="subcellular location">
    <subcellularLocation>
        <location evidence="1">Membrane</location>
    </subcellularLocation>
</comment>
<keyword evidence="8" id="KW-1185">Reference proteome</keyword>
<keyword evidence="2 6" id="KW-0812">Transmembrane</keyword>
<dbReference type="STRING" id="1005945.SAMN05216561_11245"/>
<feature type="transmembrane region" description="Helical" evidence="6">
    <location>
        <begin position="142"/>
        <end position="163"/>
    </location>
</feature>
<sequence>MSRMGRIVAWLVIAGGLALLAVAVVIPRVVGATPYVVLTSSMQPGLPPGTLVVTRPTSGKEIAAGDVVTYQVASGEPVFVTHRVVSVRYDGRGELSLLTRGDANPVPDEDVVREVQVRGELWYSVPYVGHFSDLFSPHERQLGIFVVAGVLLLYALVEFAGALRDRWSKVPHRERSHA</sequence>
<dbReference type="GO" id="GO:0004252">
    <property type="term" value="F:serine-type endopeptidase activity"/>
    <property type="evidence" value="ECO:0007669"/>
    <property type="project" value="UniProtKB-UniRule"/>
</dbReference>
<evidence type="ECO:0000256" key="5">
    <source>
        <dbReference type="NCBIfam" id="TIGR02228"/>
    </source>
</evidence>
<dbReference type="GO" id="GO:0009003">
    <property type="term" value="F:signal peptidase activity"/>
    <property type="evidence" value="ECO:0007669"/>
    <property type="project" value="UniProtKB-EC"/>
</dbReference>
<gene>
    <name evidence="7" type="ORF">SAMN05216561_11245</name>
</gene>
<reference evidence="7 8" key="1">
    <citation type="submission" date="2016-10" db="EMBL/GenBank/DDBJ databases">
        <authorList>
            <person name="de Groot N.N."/>
        </authorList>
    </citation>
    <scope>NUCLEOTIDE SEQUENCE [LARGE SCALE GENOMIC DNA]</scope>
    <source>
        <strain evidence="7 8">CGMCC 1.11156</strain>
    </source>
</reference>
<dbReference type="AlphaFoldDB" id="A0A1I3KHF8"/>
<dbReference type="GO" id="GO:0016020">
    <property type="term" value="C:membrane"/>
    <property type="evidence" value="ECO:0007669"/>
    <property type="project" value="UniProtKB-SubCell"/>
</dbReference>
<protein>
    <recommendedName>
        <fullName evidence="5">Signal peptidase I</fullName>
        <ecNumber evidence="5">3.4.21.89</ecNumber>
    </recommendedName>
</protein>
<dbReference type="InterPro" id="IPR019533">
    <property type="entry name" value="Peptidase_S26"/>
</dbReference>
<dbReference type="EC" id="3.4.21.89" evidence="5"/>
<accession>A0A1I3KHF8</accession>
<evidence type="ECO:0000256" key="2">
    <source>
        <dbReference type="ARBA" id="ARBA00022692"/>
    </source>
</evidence>
<dbReference type="PANTHER" id="PTHR10806">
    <property type="entry name" value="SIGNAL PEPTIDASE COMPLEX CATALYTIC SUBUNIT SEC11"/>
    <property type="match status" value="1"/>
</dbReference>
<evidence type="ECO:0000256" key="6">
    <source>
        <dbReference type="SAM" id="Phobius"/>
    </source>
</evidence>
<dbReference type="CDD" id="cd06530">
    <property type="entry name" value="S26_SPase_I"/>
    <property type="match status" value="1"/>
</dbReference>
<dbReference type="EMBL" id="FOQG01000012">
    <property type="protein sequence ID" value="SFI71961.1"/>
    <property type="molecule type" value="Genomic_DNA"/>
</dbReference>
<name>A0A1I3KHF8_9ACTN</name>
<dbReference type="PANTHER" id="PTHR10806:SF6">
    <property type="entry name" value="SIGNAL PEPTIDASE COMPLEX CATALYTIC SUBUNIT SEC11"/>
    <property type="match status" value="1"/>
</dbReference>
<dbReference type="NCBIfam" id="TIGR02228">
    <property type="entry name" value="sigpep_I_arch"/>
    <property type="match status" value="1"/>
</dbReference>
<evidence type="ECO:0000256" key="1">
    <source>
        <dbReference type="ARBA" id="ARBA00004370"/>
    </source>
</evidence>
<dbReference type="GO" id="GO:0006465">
    <property type="term" value="P:signal peptide processing"/>
    <property type="evidence" value="ECO:0007669"/>
    <property type="project" value="UniProtKB-UniRule"/>
</dbReference>
<evidence type="ECO:0000256" key="4">
    <source>
        <dbReference type="ARBA" id="ARBA00023136"/>
    </source>
</evidence>
<proteinExistence type="predicted"/>
<evidence type="ECO:0000313" key="7">
    <source>
        <dbReference type="EMBL" id="SFI71961.1"/>
    </source>
</evidence>
<dbReference type="InterPro" id="IPR036286">
    <property type="entry name" value="LexA/Signal_pep-like_sf"/>
</dbReference>
<evidence type="ECO:0000256" key="3">
    <source>
        <dbReference type="ARBA" id="ARBA00022989"/>
    </source>
</evidence>